<keyword evidence="2" id="KW-1185">Reference proteome</keyword>
<name>A0ABY7KH87_9ACTN</name>
<sequence length="203" mass="21481">MEDHRAARAVIAPLGGLLEIGAVTATGTWALPEVSIGAFLDARREELTHVLAGIHRLCGFGPVFTTVADELGYFHDHEVSAPSLLLWSGGVEDVRQDLHSPAAVRRMCRTGADLQLTELLDASVTAALVAGTDPATGARLLTGILSGVTALADGTGRCTPATAFRSWRVRCLTRVLDPRSGAPESGRAGFRAYERALDELLDP</sequence>
<evidence type="ECO:0000313" key="2">
    <source>
        <dbReference type="Proteomes" id="UP001164439"/>
    </source>
</evidence>
<proteinExistence type="predicted"/>
<reference evidence="1" key="1">
    <citation type="submission" date="2022-12" db="EMBL/GenBank/DDBJ databases">
        <authorList>
            <person name="Ruckert C."/>
            <person name="Busche T."/>
            <person name="Kalinowski J."/>
            <person name="Wittmann C."/>
        </authorList>
    </citation>
    <scope>NUCLEOTIDE SEQUENCE</scope>
    <source>
        <strain evidence="1">DSM 40467</strain>
    </source>
</reference>
<accession>A0ABY7KH87</accession>
<dbReference type="Proteomes" id="UP001164439">
    <property type="component" value="Chromosome"/>
</dbReference>
<evidence type="ECO:0000313" key="1">
    <source>
        <dbReference type="EMBL" id="WAZ22091.1"/>
    </source>
</evidence>
<organism evidence="1 2">
    <name type="scientific">Streptomyces cinnabarinus</name>
    <dbReference type="NCBI Taxonomy" id="67287"/>
    <lineage>
        <taxon>Bacteria</taxon>
        <taxon>Bacillati</taxon>
        <taxon>Actinomycetota</taxon>
        <taxon>Actinomycetes</taxon>
        <taxon>Kitasatosporales</taxon>
        <taxon>Streptomycetaceae</taxon>
        <taxon>Streptomyces</taxon>
    </lineage>
</organism>
<dbReference type="RefSeq" id="WP_269659720.1">
    <property type="nucleotide sequence ID" value="NZ_CP114413.1"/>
</dbReference>
<dbReference type="EMBL" id="CP114413">
    <property type="protein sequence ID" value="WAZ22091.1"/>
    <property type="molecule type" value="Genomic_DNA"/>
</dbReference>
<gene>
    <name evidence="1" type="ORF">STRCI_003311</name>
</gene>
<protein>
    <submittedName>
        <fullName evidence="1">Uncharacterized protein</fullName>
    </submittedName>
</protein>